<evidence type="ECO:0000256" key="2">
    <source>
        <dbReference type="SAM" id="Phobius"/>
    </source>
</evidence>
<protein>
    <submittedName>
        <fullName evidence="3">Histone H1/5</fullName>
    </submittedName>
</protein>
<accession>A0A1I5PW20</accession>
<feature type="region of interest" description="Disordered" evidence="1">
    <location>
        <begin position="108"/>
        <end position="149"/>
    </location>
</feature>
<gene>
    <name evidence="3" type="ORF">SAMN04488241_101272</name>
</gene>
<dbReference type="RefSeq" id="WP_093330295.1">
    <property type="nucleotide sequence ID" value="NZ_FOXP01000001.1"/>
</dbReference>
<dbReference type="Proteomes" id="UP000199586">
    <property type="component" value="Unassembled WGS sequence"/>
</dbReference>
<evidence type="ECO:0000313" key="4">
    <source>
        <dbReference type="Proteomes" id="UP000199586"/>
    </source>
</evidence>
<organism evidence="3 4">
    <name type="scientific">Sphingomonas rubra</name>
    <dbReference type="NCBI Taxonomy" id="634430"/>
    <lineage>
        <taxon>Bacteria</taxon>
        <taxon>Pseudomonadati</taxon>
        <taxon>Pseudomonadota</taxon>
        <taxon>Alphaproteobacteria</taxon>
        <taxon>Sphingomonadales</taxon>
        <taxon>Sphingomonadaceae</taxon>
        <taxon>Sphingomonas</taxon>
    </lineage>
</organism>
<keyword evidence="2" id="KW-0812">Transmembrane</keyword>
<evidence type="ECO:0000313" key="3">
    <source>
        <dbReference type="EMBL" id="SFP38225.1"/>
    </source>
</evidence>
<proteinExistence type="predicted"/>
<feature type="compositionally biased region" description="Basic residues" evidence="1">
    <location>
        <begin position="44"/>
        <end position="56"/>
    </location>
</feature>
<name>A0A1I5PW20_9SPHN</name>
<sequence>MADTDTPGTDTPPAKKPARRRSTTPAKSAQPRSTAAKAADAPVKKAKAPAKPRSTKRQASPAARKSKAVTAAKSATDRVGGKWGAAAIAGGLAAAGAAAAALLTLRGSSAKPSDPATPKDGKAHQPDGKDSSASFRAGIADENTVPDKA</sequence>
<keyword evidence="2" id="KW-0472">Membrane</keyword>
<feature type="compositionally biased region" description="Basic and acidic residues" evidence="1">
    <location>
        <begin position="117"/>
        <end position="130"/>
    </location>
</feature>
<feature type="compositionally biased region" description="Low complexity" evidence="1">
    <location>
        <begin position="1"/>
        <end position="12"/>
    </location>
</feature>
<evidence type="ECO:0000256" key="1">
    <source>
        <dbReference type="SAM" id="MobiDB-lite"/>
    </source>
</evidence>
<dbReference type="EMBL" id="FOXP01000001">
    <property type="protein sequence ID" value="SFP38225.1"/>
    <property type="molecule type" value="Genomic_DNA"/>
</dbReference>
<dbReference type="OrthoDB" id="7586093at2"/>
<feature type="compositionally biased region" description="Polar residues" evidence="1">
    <location>
        <begin position="23"/>
        <end position="33"/>
    </location>
</feature>
<dbReference type="STRING" id="634430.SAMN04488241_101272"/>
<feature type="region of interest" description="Disordered" evidence="1">
    <location>
        <begin position="1"/>
        <end position="80"/>
    </location>
</feature>
<dbReference type="AlphaFoldDB" id="A0A1I5PW20"/>
<keyword evidence="2" id="KW-1133">Transmembrane helix</keyword>
<keyword evidence="4" id="KW-1185">Reference proteome</keyword>
<reference evidence="4" key="1">
    <citation type="submission" date="2016-10" db="EMBL/GenBank/DDBJ databases">
        <authorList>
            <person name="Varghese N."/>
            <person name="Submissions S."/>
        </authorList>
    </citation>
    <scope>NUCLEOTIDE SEQUENCE [LARGE SCALE GENOMIC DNA]</scope>
    <source>
        <strain evidence="4">CGMCC 1.9113</strain>
    </source>
</reference>
<feature type="transmembrane region" description="Helical" evidence="2">
    <location>
        <begin position="83"/>
        <end position="105"/>
    </location>
</feature>